<evidence type="ECO:0000259" key="9">
    <source>
        <dbReference type="PROSITE" id="PS51063"/>
    </source>
</evidence>
<dbReference type="InterPro" id="IPR014710">
    <property type="entry name" value="RmlC-like_jellyroll"/>
</dbReference>
<evidence type="ECO:0000256" key="1">
    <source>
        <dbReference type="ARBA" id="ARBA00022553"/>
    </source>
</evidence>
<keyword evidence="5" id="KW-0804">Transcription</keyword>
<dbReference type="Gene3D" id="3.40.50.2300">
    <property type="match status" value="1"/>
</dbReference>
<dbReference type="Pfam" id="PF00072">
    <property type="entry name" value="Response_reg"/>
    <property type="match status" value="1"/>
</dbReference>
<feature type="domain" description="Cyclic nucleotide-binding" evidence="7">
    <location>
        <begin position="147"/>
        <end position="245"/>
    </location>
</feature>
<dbReference type="SUPFAM" id="SSF52172">
    <property type="entry name" value="CheY-like"/>
    <property type="match status" value="1"/>
</dbReference>
<dbReference type="PROSITE" id="PS50042">
    <property type="entry name" value="CNMP_BINDING_3"/>
    <property type="match status" value="1"/>
</dbReference>
<dbReference type="InterPro" id="IPR001789">
    <property type="entry name" value="Sig_transdc_resp-reg_receiver"/>
</dbReference>
<dbReference type="PROSITE" id="PS50110">
    <property type="entry name" value="RESPONSE_REGULATORY"/>
    <property type="match status" value="1"/>
</dbReference>
<dbReference type="CDD" id="cd17574">
    <property type="entry name" value="REC_OmpR"/>
    <property type="match status" value="1"/>
</dbReference>
<evidence type="ECO:0000256" key="6">
    <source>
        <dbReference type="PROSITE-ProRule" id="PRU00169"/>
    </source>
</evidence>
<dbReference type="Gene3D" id="1.10.10.10">
    <property type="entry name" value="Winged helix-like DNA-binding domain superfamily/Winged helix DNA-binding domain"/>
    <property type="match status" value="1"/>
</dbReference>
<dbReference type="InterPro" id="IPR000595">
    <property type="entry name" value="cNMP-bd_dom"/>
</dbReference>
<dbReference type="InterPro" id="IPR012318">
    <property type="entry name" value="HTH_CRP"/>
</dbReference>
<dbReference type="Gene3D" id="2.60.120.10">
    <property type="entry name" value="Jelly Rolls"/>
    <property type="match status" value="1"/>
</dbReference>
<dbReference type="SUPFAM" id="SSF46785">
    <property type="entry name" value="Winged helix' DNA-binding domain"/>
    <property type="match status" value="1"/>
</dbReference>
<dbReference type="InterPro" id="IPR039420">
    <property type="entry name" value="WalR-like"/>
</dbReference>
<evidence type="ECO:0000256" key="5">
    <source>
        <dbReference type="ARBA" id="ARBA00023163"/>
    </source>
</evidence>
<keyword evidence="1 6" id="KW-0597">Phosphoprotein</keyword>
<dbReference type="GO" id="GO:0032993">
    <property type="term" value="C:protein-DNA complex"/>
    <property type="evidence" value="ECO:0007669"/>
    <property type="project" value="TreeGrafter"/>
</dbReference>
<dbReference type="Pfam" id="PF00027">
    <property type="entry name" value="cNMP_binding"/>
    <property type="match status" value="1"/>
</dbReference>
<evidence type="ECO:0000256" key="4">
    <source>
        <dbReference type="ARBA" id="ARBA00023125"/>
    </source>
</evidence>
<dbReference type="InterPro" id="IPR036390">
    <property type="entry name" value="WH_DNA-bd_sf"/>
</dbReference>
<dbReference type="SUPFAM" id="SSF51206">
    <property type="entry name" value="cAMP-binding domain-like"/>
    <property type="match status" value="1"/>
</dbReference>
<dbReference type="PANTHER" id="PTHR48111:SF1">
    <property type="entry name" value="TWO-COMPONENT RESPONSE REGULATOR ORR33"/>
    <property type="match status" value="1"/>
</dbReference>
<evidence type="ECO:0000256" key="3">
    <source>
        <dbReference type="ARBA" id="ARBA00023015"/>
    </source>
</evidence>
<evidence type="ECO:0000259" key="8">
    <source>
        <dbReference type="PROSITE" id="PS50110"/>
    </source>
</evidence>
<accession>A0A6M0CP74</accession>
<evidence type="ECO:0000313" key="11">
    <source>
        <dbReference type="Proteomes" id="UP000474296"/>
    </source>
</evidence>
<protein>
    <submittedName>
        <fullName evidence="10">Response regulator</fullName>
    </submittedName>
</protein>
<evidence type="ECO:0000256" key="2">
    <source>
        <dbReference type="ARBA" id="ARBA00023012"/>
    </source>
</evidence>
<dbReference type="Proteomes" id="UP000474296">
    <property type="component" value="Unassembled WGS sequence"/>
</dbReference>
<feature type="modified residue" description="4-aspartylphosphate" evidence="6">
    <location>
        <position position="52"/>
    </location>
</feature>
<evidence type="ECO:0000313" key="10">
    <source>
        <dbReference type="EMBL" id="NER15730.1"/>
    </source>
</evidence>
<dbReference type="EMBL" id="JAABOQ010000001">
    <property type="protein sequence ID" value="NER15730.1"/>
    <property type="molecule type" value="Genomic_DNA"/>
</dbReference>
<name>A0A6M0CP74_9FLAO</name>
<comment type="caution">
    <text evidence="10">The sequence shown here is derived from an EMBL/GenBank/DDBJ whole genome shotgun (WGS) entry which is preliminary data.</text>
</comment>
<dbReference type="GO" id="GO:0006355">
    <property type="term" value="P:regulation of DNA-templated transcription"/>
    <property type="evidence" value="ECO:0007669"/>
    <property type="project" value="InterPro"/>
</dbReference>
<dbReference type="GO" id="GO:0000976">
    <property type="term" value="F:transcription cis-regulatory region binding"/>
    <property type="evidence" value="ECO:0007669"/>
    <property type="project" value="TreeGrafter"/>
</dbReference>
<dbReference type="InterPro" id="IPR036388">
    <property type="entry name" value="WH-like_DNA-bd_sf"/>
</dbReference>
<dbReference type="InterPro" id="IPR018490">
    <property type="entry name" value="cNMP-bd_dom_sf"/>
</dbReference>
<dbReference type="RefSeq" id="WP_164029001.1">
    <property type="nucleotide sequence ID" value="NZ_JAABOQ010000001.1"/>
</dbReference>
<keyword evidence="3" id="KW-0805">Transcription regulation</keyword>
<dbReference type="SMART" id="SM00100">
    <property type="entry name" value="cNMP"/>
    <property type="match status" value="1"/>
</dbReference>
<dbReference type="GO" id="GO:0005829">
    <property type="term" value="C:cytosol"/>
    <property type="evidence" value="ECO:0007669"/>
    <property type="project" value="TreeGrafter"/>
</dbReference>
<dbReference type="PANTHER" id="PTHR48111">
    <property type="entry name" value="REGULATOR OF RPOS"/>
    <property type="match status" value="1"/>
</dbReference>
<dbReference type="GO" id="GO:0000156">
    <property type="term" value="F:phosphorelay response regulator activity"/>
    <property type="evidence" value="ECO:0007669"/>
    <property type="project" value="TreeGrafter"/>
</dbReference>
<sequence length="359" mass="40296">MKKILIIEDNIDVRENTADILKLEGFEAITATNGKEGIQKAMQQRPDLIICDIMMPKMDGYEVLEYLSNRPQSGGIPFIFLSAKSEKSDMRKGMNLGADDYLTKPFEASELLDAINCRLDKNTFLKKEFEKNLDGIHAFIKEASDLLGDTIISTKYDIANYERSEDVYLEGHPANNLFYIKSGSLKTYKTTETGKEFVTGMYGPGKFVGQLSILSKKESYIETATALEALEVFKIPKSDFLKLIGQDHIVSQKFINIISNDLVEIQDHLINMAFTPVRQRAARALLELADKGILKYEDDHGAGIPRDDFAGLIGTATETAVRALSQFRSEGLIKMGSLRKIIILNKEKLQHIADYNLVH</sequence>
<dbReference type="PROSITE" id="PS51063">
    <property type="entry name" value="HTH_CRP_2"/>
    <property type="match status" value="1"/>
</dbReference>
<dbReference type="CDD" id="cd00038">
    <property type="entry name" value="CAP_ED"/>
    <property type="match status" value="1"/>
</dbReference>
<dbReference type="Pfam" id="PF13545">
    <property type="entry name" value="HTH_Crp_2"/>
    <property type="match status" value="1"/>
</dbReference>
<gene>
    <name evidence="10" type="ORF">GWK10_00820</name>
</gene>
<organism evidence="10 11">
    <name type="scientific">Spongiivirga citrea</name>
    <dbReference type="NCBI Taxonomy" id="1481457"/>
    <lineage>
        <taxon>Bacteria</taxon>
        <taxon>Pseudomonadati</taxon>
        <taxon>Bacteroidota</taxon>
        <taxon>Flavobacteriia</taxon>
        <taxon>Flavobacteriales</taxon>
        <taxon>Flavobacteriaceae</taxon>
        <taxon>Spongiivirga</taxon>
    </lineage>
</organism>
<proteinExistence type="predicted"/>
<keyword evidence="11" id="KW-1185">Reference proteome</keyword>
<dbReference type="AlphaFoldDB" id="A0A6M0CP74"/>
<feature type="domain" description="Response regulatory" evidence="8">
    <location>
        <begin position="3"/>
        <end position="119"/>
    </location>
</feature>
<dbReference type="InterPro" id="IPR011006">
    <property type="entry name" value="CheY-like_superfamily"/>
</dbReference>
<reference evidence="10 11" key="1">
    <citation type="submission" date="2020-01" db="EMBL/GenBank/DDBJ databases">
        <title>Spongiivirga citrea KCTC 32990T.</title>
        <authorList>
            <person name="Wang G."/>
        </authorList>
    </citation>
    <scope>NUCLEOTIDE SEQUENCE [LARGE SCALE GENOMIC DNA]</scope>
    <source>
        <strain evidence="10 11">KCTC 32990</strain>
    </source>
</reference>
<keyword evidence="2" id="KW-0902">Two-component regulatory system</keyword>
<feature type="domain" description="HTH crp-type" evidence="9">
    <location>
        <begin position="275"/>
        <end position="347"/>
    </location>
</feature>
<keyword evidence="4" id="KW-0238">DNA-binding</keyword>
<dbReference type="SMART" id="SM00448">
    <property type="entry name" value="REC"/>
    <property type="match status" value="1"/>
</dbReference>
<evidence type="ECO:0000259" key="7">
    <source>
        <dbReference type="PROSITE" id="PS50042"/>
    </source>
</evidence>